<dbReference type="Pfam" id="PF08395">
    <property type="entry name" value="7tm_7"/>
    <property type="match status" value="1"/>
</dbReference>
<keyword evidence="7 8" id="KW-0807">Transducer</keyword>
<evidence type="ECO:0000256" key="6">
    <source>
        <dbReference type="ARBA" id="ARBA00023170"/>
    </source>
</evidence>
<sequence length="323" mass="36563">MVLLIYFAVFFVVVLKPIVLNPVFTVLHHSFHIVLALGISMSFYRIISRKNQLEEVISIIRSTHKFLGLPPSKDGRFGLLVFISVVVITSAELVHFTHNNNVPQKMTHAFFSLYTTIGVSISCQFLWFVNRILECYEGLNKILGREDDPFPQPNRLVIIQNDLVRSAELLNDCYSLQLFFVISSVFCSSTLMGVVLIRNPNMYLKISLAAWVIVNITVPVLIIRCCERLEKKAERFNKLLASCALKDKTERLLTNPHITMHFATQKPLKFTACNCFNIDYRLGCSMIAACVTYLVILVQIDGSKNTIPTLPLNDTTSTPLTQS</sequence>
<dbReference type="PANTHER" id="PTHR21143:SF133">
    <property type="entry name" value="GUSTATORY AND PHEROMONE RECEPTOR 32A-RELATED"/>
    <property type="match status" value="1"/>
</dbReference>
<comment type="function">
    <text evidence="8">Gustatory receptor which mediates acceptance or avoidance behavior, depending on its substrates.</text>
</comment>
<keyword evidence="3 8" id="KW-0812">Transmembrane</keyword>
<dbReference type="GO" id="GO:0007635">
    <property type="term" value="P:chemosensory behavior"/>
    <property type="evidence" value="ECO:0007669"/>
    <property type="project" value="TreeGrafter"/>
</dbReference>
<dbReference type="GO" id="GO:0050909">
    <property type="term" value="P:sensory perception of taste"/>
    <property type="evidence" value="ECO:0007669"/>
    <property type="project" value="InterPro"/>
</dbReference>
<evidence type="ECO:0000256" key="8">
    <source>
        <dbReference type="RuleBase" id="RU363108"/>
    </source>
</evidence>
<evidence type="ECO:0000256" key="2">
    <source>
        <dbReference type="ARBA" id="ARBA00022475"/>
    </source>
</evidence>
<feature type="transmembrane region" description="Helical" evidence="8">
    <location>
        <begin position="30"/>
        <end position="47"/>
    </location>
</feature>
<evidence type="ECO:0000256" key="5">
    <source>
        <dbReference type="ARBA" id="ARBA00023136"/>
    </source>
</evidence>
<feature type="transmembrane region" description="Helical" evidence="8">
    <location>
        <begin position="178"/>
        <end position="197"/>
    </location>
</feature>
<dbReference type="PANTHER" id="PTHR21143">
    <property type="entry name" value="INVERTEBRATE GUSTATORY RECEPTOR"/>
    <property type="match status" value="1"/>
</dbReference>
<comment type="caution">
    <text evidence="8">Lacks conserved residue(s) required for the propagation of feature annotation.</text>
</comment>
<comment type="similarity">
    <text evidence="8">Belongs to the insect chemoreceptor superfamily. Gustatory receptor (GR) family.</text>
</comment>
<reference evidence="9" key="1">
    <citation type="submission" date="2018-08" db="EMBL/GenBank/DDBJ databases">
        <title>Identification and characterization of chemosensory genes in Apolygus lucorum based on head and antennal transcriptome analysis.</title>
        <authorList>
            <person name="An X."/>
            <person name="Liu D."/>
            <person name="Gao Y."/>
            <person name="Xiao Y."/>
            <person name="Khashaveh A."/>
            <person name="Zhang Y."/>
        </authorList>
    </citation>
    <scope>NUCLEOTIDE SEQUENCE</scope>
</reference>
<protein>
    <recommendedName>
        <fullName evidence="8">Gustatory receptor</fullName>
    </recommendedName>
</protein>
<evidence type="ECO:0000256" key="1">
    <source>
        <dbReference type="ARBA" id="ARBA00004651"/>
    </source>
</evidence>
<dbReference type="GO" id="GO:0030425">
    <property type="term" value="C:dendrite"/>
    <property type="evidence" value="ECO:0007669"/>
    <property type="project" value="TreeGrafter"/>
</dbReference>
<dbReference type="InterPro" id="IPR013604">
    <property type="entry name" value="7TM_chemorcpt"/>
</dbReference>
<feature type="transmembrane region" description="Helical" evidence="8">
    <location>
        <begin position="109"/>
        <end position="129"/>
    </location>
</feature>
<evidence type="ECO:0000256" key="7">
    <source>
        <dbReference type="ARBA" id="ARBA00023224"/>
    </source>
</evidence>
<keyword evidence="2 8" id="KW-1003">Cell membrane</keyword>
<dbReference type="GO" id="GO:0043025">
    <property type="term" value="C:neuronal cell body"/>
    <property type="evidence" value="ECO:0007669"/>
    <property type="project" value="TreeGrafter"/>
</dbReference>
<keyword evidence="4 8" id="KW-1133">Transmembrane helix</keyword>
<dbReference type="GO" id="GO:0005886">
    <property type="term" value="C:plasma membrane"/>
    <property type="evidence" value="ECO:0007669"/>
    <property type="project" value="UniProtKB-SubCell"/>
</dbReference>
<feature type="transmembrane region" description="Helical" evidence="8">
    <location>
        <begin position="203"/>
        <end position="223"/>
    </location>
</feature>
<name>A0A7S5KK75_APOLU</name>
<feature type="transmembrane region" description="Helical" evidence="8">
    <location>
        <begin position="77"/>
        <end position="97"/>
    </location>
</feature>
<evidence type="ECO:0000256" key="4">
    <source>
        <dbReference type="ARBA" id="ARBA00022989"/>
    </source>
</evidence>
<dbReference type="GO" id="GO:0008049">
    <property type="term" value="P:male courtship behavior"/>
    <property type="evidence" value="ECO:0007669"/>
    <property type="project" value="TreeGrafter"/>
</dbReference>
<dbReference type="AlphaFoldDB" id="A0A7S5KK75"/>
<comment type="subcellular location">
    <subcellularLocation>
        <location evidence="1 8">Cell membrane</location>
        <topology evidence="1 8">Multi-pass membrane protein</topology>
    </subcellularLocation>
</comment>
<keyword evidence="6 8" id="KW-0675">Receptor</keyword>
<keyword evidence="5 8" id="KW-0472">Membrane</keyword>
<evidence type="ECO:0000313" key="9">
    <source>
        <dbReference type="EMBL" id="QFU27936.1"/>
    </source>
</evidence>
<dbReference type="EMBL" id="MH781740">
    <property type="protein sequence ID" value="QFU27936.1"/>
    <property type="molecule type" value="mRNA"/>
</dbReference>
<accession>A0A7S5KK75</accession>
<evidence type="ECO:0000256" key="3">
    <source>
        <dbReference type="ARBA" id="ARBA00022692"/>
    </source>
</evidence>
<gene>
    <name evidence="9" type="primary">GR66b</name>
</gene>
<organism evidence="9">
    <name type="scientific">Apolygus lucorum</name>
    <name type="common">Small green plant bug</name>
    <name type="synonym">Lygocoris lucorum</name>
    <dbReference type="NCBI Taxonomy" id="248454"/>
    <lineage>
        <taxon>Eukaryota</taxon>
        <taxon>Metazoa</taxon>
        <taxon>Ecdysozoa</taxon>
        <taxon>Arthropoda</taxon>
        <taxon>Hexapoda</taxon>
        <taxon>Insecta</taxon>
        <taxon>Pterygota</taxon>
        <taxon>Neoptera</taxon>
        <taxon>Paraneoptera</taxon>
        <taxon>Hemiptera</taxon>
        <taxon>Heteroptera</taxon>
        <taxon>Panheteroptera</taxon>
        <taxon>Cimicomorpha</taxon>
        <taxon>Miridae</taxon>
        <taxon>Mirini</taxon>
        <taxon>Apolygus</taxon>
    </lineage>
</organism>
<proteinExistence type="evidence at transcript level"/>
<dbReference type="GO" id="GO:0030424">
    <property type="term" value="C:axon"/>
    <property type="evidence" value="ECO:0007669"/>
    <property type="project" value="TreeGrafter"/>
</dbReference>
<dbReference type="GO" id="GO:0007165">
    <property type="term" value="P:signal transduction"/>
    <property type="evidence" value="ECO:0007669"/>
    <property type="project" value="UniProtKB-KW"/>
</dbReference>